<feature type="transmembrane region" description="Helical" evidence="6">
    <location>
        <begin position="95"/>
        <end position="117"/>
    </location>
</feature>
<dbReference type="PANTHER" id="PTHR31123:SF1">
    <property type="entry name" value="ACCUMULATION OF DYADS PROTEIN 2-RELATED"/>
    <property type="match status" value="1"/>
</dbReference>
<reference evidence="7" key="1">
    <citation type="submission" date="2022-07" db="EMBL/GenBank/DDBJ databases">
        <title>Genome Sequence of Physisporinus lineatus.</title>
        <authorList>
            <person name="Buettner E."/>
        </authorList>
    </citation>
    <scope>NUCLEOTIDE SEQUENCE</scope>
    <source>
        <strain evidence="7">VT162</strain>
    </source>
</reference>
<dbReference type="GO" id="GO:0015123">
    <property type="term" value="F:acetate transmembrane transporter activity"/>
    <property type="evidence" value="ECO:0007669"/>
    <property type="project" value="TreeGrafter"/>
</dbReference>
<comment type="subcellular location">
    <subcellularLocation>
        <location evidence="1">Membrane</location>
        <topology evidence="1">Multi-pass membrane protein</topology>
    </subcellularLocation>
</comment>
<keyword evidence="3 6" id="KW-0812">Transmembrane</keyword>
<evidence type="ECO:0000256" key="4">
    <source>
        <dbReference type="ARBA" id="ARBA00022989"/>
    </source>
</evidence>
<gene>
    <name evidence="7" type="ORF">NLI96_g2237</name>
</gene>
<evidence type="ECO:0000256" key="2">
    <source>
        <dbReference type="ARBA" id="ARBA00005587"/>
    </source>
</evidence>
<keyword evidence="8" id="KW-1185">Reference proteome</keyword>
<comment type="similarity">
    <text evidence="2">Belongs to the acetate uptake transporter (AceTr) (TC 2.A.96) family.</text>
</comment>
<feature type="transmembrane region" description="Helical" evidence="6">
    <location>
        <begin position="184"/>
        <end position="205"/>
    </location>
</feature>
<organism evidence="7 8">
    <name type="scientific">Meripilus lineatus</name>
    <dbReference type="NCBI Taxonomy" id="2056292"/>
    <lineage>
        <taxon>Eukaryota</taxon>
        <taxon>Fungi</taxon>
        <taxon>Dikarya</taxon>
        <taxon>Basidiomycota</taxon>
        <taxon>Agaricomycotina</taxon>
        <taxon>Agaricomycetes</taxon>
        <taxon>Polyporales</taxon>
        <taxon>Meripilaceae</taxon>
        <taxon>Meripilus</taxon>
    </lineage>
</organism>
<accession>A0AAD5V8S0</accession>
<proteinExistence type="inferred from homology"/>
<dbReference type="InterPro" id="IPR000791">
    <property type="entry name" value="Gpr1/Fun34/SatP-like"/>
</dbReference>
<feature type="transmembrane region" description="Helical" evidence="6">
    <location>
        <begin position="37"/>
        <end position="54"/>
    </location>
</feature>
<evidence type="ECO:0000313" key="8">
    <source>
        <dbReference type="Proteomes" id="UP001212997"/>
    </source>
</evidence>
<dbReference type="Pfam" id="PF01184">
    <property type="entry name" value="Gpr1_Fun34_YaaH"/>
    <property type="match status" value="1"/>
</dbReference>
<dbReference type="GO" id="GO:0005886">
    <property type="term" value="C:plasma membrane"/>
    <property type="evidence" value="ECO:0007669"/>
    <property type="project" value="TreeGrafter"/>
</dbReference>
<protein>
    <submittedName>
        <fullName evidence="7">Uncharacterized protein</fullName>
    </submittedName>
</protein>
<keyword evidence="4 6" id="KW-1133">Transmembrane helix</keyword>
<dbReference type="InterPro" id="IPR051633">
    <property type="entry name" value="AceTr"/>
</dbReference>
<dbReference type="AlphaFoldDB" id="A0AAD5V8S0"/>
<feature type="transmembrane region" description="Helical" evidence="6">
    <location>
        <begin position="61"/>
        <end position="83"/>
    </location>
</feature>
<sequence length="221" mass="23456">MSNVEKGSIGTVEAVPPQQALAGEVVQKKPFANPTPIGLFAFSATTLILSLYNANAEGIHVGNVVVGMCIFVGGIVQFFAGMWEVVVGNTFASTVFSLFGGFWMSYGIIFIPGAGILDAYEKVPDQLTGALGIYLIVWFLIVTILMMATLRVNIAFISLFFFLDLTFLFLALSQFTGNVNLAKAGGYTGSICSCIGLYSGAALVINKENSFFTLPLGAISS</sequence>
<dbReference type="PANTHER" id="PTHR31123">
    <property type="entry name" value="ACCUMULATION OF DYADS PROTEIN 2-RELATED"/>
    <property type="match status" value="1"/>
</dbReference>
<dbReference type="NCBIfam" id="NF038013">
    <property type="entry name" value="AceTr_1"/>
    <property type="match status" value="1"/>
</dbReference>
<evidence type="ECO:0000256" key="3">
    <source>
        <dbReference type="ARBA" id="ARBA00022692"/>
    </source>
</evidence>
<keyword evidence="5 6" id="KW-0472">Membrane</keyword>
<comment type="caution">
    <text evidence="7">The sequence shown here is derived from an EMBL/GenBank/DDBJ whole genome shotgun (WGS) entry which is preliminary data.</text>
</comment>
<evidence type="ECO:0000256" key="6">
    <source>
        <dbReference type="SAM" id="Phobius"/>
    </source>
</evidence>
<name>A0AAD5V8S0_9APHY</name>
<feature type="transmembrane region" description="Helical" evidence="6">
    <location>
        <begin position="154"/>
        <end position="172"/>
    </location>
</feature>
<evidence type="ECO:0000256" key="5">
    <source>
        <dbReference type="ARBA" id="ARBA00023136"/>
    </source>
</evidence>
<feature type="transmembrane region" description="Helical" evidence="6">
    <location>
        <begin position="129"/>
        <end position="148"/>
    </location>
</feature>
<dbReference type="EMBL" id="JANAWD010000048">
    <property type="protein sequence ID" value="KAJ3489311.1"/>
    <property type="molecule type" value="Genomic_DNA"/>
</dbReference>
<evidence type="ECO:0000313" key="7">
    <source>
        <dbReference type="EMBL" id="KAJ3489311.1"/>
    </source>
</evidence>
<dbReference type="Proteomes" id="UP001212997">
    <property type="component" value="Unassembled WGS sequence"/>
</dbReference>
<evidence type="ECO:0000256" key="1">
    <source>
        <dbReference type="ARBA" id="ARBA00004141"/>
    </source>
</evidence>